<feature type="domain" description="CBM2" evidence="4">
    <location>
        <begin position="402"/>
        <end position="510"/>
    </location>
</feature>
<dbReference type="Gene3D" id="2.60.40.290">
    <property type="match status" value="1"/>
</dbReference>
<keyword evidence="5" id="KW-0560">Oxidoreductase</keyword>
<keyword evidence="1" id="KW-1015">Disulfide bond</keyword>
<evidence type="ECO:0000259" key="4">
    <source>
        <dbReference type="PROSITE" id="PS51173"/>
    </source>
</evidence>
<comment type="caution">
    <text evidence="5">The sequence shown here is derived from an EMBL/GenBank/DDBJ whole genome shotgun (WGS) entry which is preliminary data.</text>
</comment>
<accession>A0ABV8V5B1</accession>
<feature type="domain" description="PKD" evidence="3">
    <location>
        <begin position="321"/>
        <end position="408"/>
    </location>
</feature>
<sequence length="510" mass="54307">MYSQMKKGLLSSAVLLTSLGVSSIALGHGLMVDPPARNAKCGLQEKPDQATTQACVDAFANDSNGGYQFMSVLSHDVGRKGVTPLPSNVCGFDSEVWNGGATPWDTATNWPTTPVVAGEKVFTWNISWGPHFDDTEEFRYWITKPGFVFDSNKKLTWDDFETEAFCVLNYDDKNPTANPLVVADKANTLFHTSCQLPERSGHHVVYGEWGRNYFTYERFHGCMDLAYSTGPTPPSAQNQTVTLEKNGSAAITLVATDADGQVIDYSVTSQPEHGVVTGTGASRVYTPNVNYSGADAFAFVAIDNDNLSSAPATVSITVKAENSAPVASFMASTNGLEATLHAHDSSDPDGDTLSYAWDFGDGNVGQGVHVVHAYAVAGTYDVSLTVSDGNLTDSVQQAVSVSALPSSDISCEYVVENEWNTGAVATIRINNRGASAVNDWTLGWQYANGNRVASSWNATLTGANPYQATALSWNKYIPAGQTASFGVQITKAAGESAVQPTFVSGVCAPN</sequence>
<name>A0ABV8V5B1_9GAMM</name>
<dbReference type="InterPro" id="IPR014756">
    <property type="entry name" value="Ig_E-set"/>
</dbReference>
<dbReference type="Gene3D" id="2.60.40.3440">
    <property type="match status" value="1"/>
</dbReference>
<dbReference type="Pfam" id="PF00553">
    <property type="entry name" value="CBM_2"/>
    <property type="match status" value="1"/>
</dbReference>
<dbReference type="InterPro" id="IPR004302">
    <property type="entry name" value="Cellulose/chitin-bd_N"/>
</dbReference>
<evidence type="ECO:0000256" key="1">
    <source>
        <dbReference type="ARBA" id="ARBA00023157"/>
    </source>
</evidence>
<dbReference type="Gene3D" id="2.60.40.10">
    <property type="entry name" value="Immunoglobulins"/>
    <property type="match status" value="1"/>
</dbReference>
<dbReference type="InterPro" id="IPR013783">
    <property type="entry name" value="Ig-like_fold"/>
</dbReference>
<proteinExistence type="predicted"/>
<dbReference type="EMBL" id="JBHSCX010000006">
    <property type="protein sequence ID" value="MFC4362358.1"/>
    <property type="molecule type" value="Genomic_DNA"/>
</dbReference>
<dbReference type="InterPro" id="IPR012291">
    <property type="entry name" value="CBM2_carb-bd_dom_sf"/>
</dbReference>
<keyword evidence="6" id="KW-1185">Reference proteome</keyword>
<keyword evidence="5" id="KW-0503">Monooxygenase</keyword>
<evidence type="ECO:0000256" key="2">
    <source>
        <dbReference type="SAM" id="SignalP"/>
    </source>
</evidence>
<evidence type="ECO:0000313" key="6">
    <source>
        <dbReference type="Proteomes" id="UP001595840"/>
    </source>
</evidence>
<organism evidence="5 6">
    <name type="scientific">Simiduia curdlanivorans</name>
    <dbReference type="NCBI Taxonomy" id="1492769"/>
    <lineage>
        <taxon>Bacteria</taxon>
        <taxon>Pseudomonadati</taxon>
        <taxon>Pseudomonadota</taxon>
        <taxon>Gammaproteobacteria</taxon>
        <taxon>Cellvibrionales</taxon>
        <taxon>Cellvibrionaceae</taxon>
        <taxon>Simiduia</taxon>
    </lineage>
</organism>
<dbReference type="GO" id="GO:0004497">
    <property type="term" value="F:monooxygenase activity"/>
    <property type="evidence" value="ECO:0007669"/>
    <property type="project" value="UniProtKB-KW"/>
</dbReference>
<dbReference type="InterPro" id="IPR022409">
    <property type="entry name" value="PKD/Chitinase_dom"/>
</dbReference>
<evidence type="ECO:0000313" key="5">
    <source>
        <dbReference type="EMBL" id="MFC4362358.1"/>
    </source>
</evidence>
<feature type="signal peptide" evidence="2">
    <location>
        <begin position="1"/>
        <end position="27"/>
    </location>
</feature>
<evidence type="ECO:0000259" key="3">
    <source>
        <dbReference type="PROSITE" id="PS50093"/>
    </source>
</evidence>
<dbReference type="SMART" id="SM00637">
    <property type="entry name" value="CBD_II"/>
    <property type="match status" value="1"/>
</dbReference>
<reference evidence="6" key="1">
    <citation type="journal article" date="2019" name="Int. J. Syst. Evol. Microbiol.">
        <title>The Global Catalogue of Microorganisms (GCM) 10K type strain sequencing project: providing services to taxonomists for standard genome sequencing and annotation.</title>
        <authorList>
            <consortium name="The Broad Institute Genomics Platform"/>
            <consortium name="The Broad Institute Genome Sequencing Center for Infectious Disease"/>
            <person name="Wu L."/>
            <person name="Ma J."/>
        </authorList>
    </citation>
    <scope>NUCLEOTIDE SEQUENCE [LARGE SCALE GENOMIC DNA]</scope>
    <source>
        <strain evidence="6">CECT 8570</strain>
    </source>
</reference>
<dbReference type="InterPro" id="IPR035986">
    <property type="entry name" value="PKD_dom_sf"/>
</dbReference>
<dbReference type="SUPFAM" id="SSF49384">
    <property type="entry name" value="Carbohydrate-binding domain"/>
    <property type="match status" value="1"/>
</dbReference>
<dbReference type="Proteomes" id="UP001595840">
    <property type="component" value="Unassembled WGS sequence"/>
</dbReference>
<keyword evidence="2" id="KW-0732">Signal</keyword>
<feature type="chain" id="PRO_5045573800" evidence="2">
    <location>
        <begin position="28"/>
        <end position="510"/>
    </location>
</feature>
<dbReference type="InterPro" id="IPR000601">
    <property type="entry name" value="PKD_dom"/>
</dbReference>
<dbReference type="SUPFAM" id="SSF49299">
    <property type="entry name" value="PKD domain"/>
    <property type="match status" value="1"/>
</dbReference>
<dbReference type="CDD" id="cd00146">
    <property type="entry name" value="PKD"/>
    <property type="match status" value="1"/>
</dbReference>
<dbReference type="InterPro" id="IPR008965">
    <property type="entry name" value="CBM2/CBM3_carb-bd_dom_sf"/>
</dbReference>
<dbReference type="CDD" id="cd21177">
    <property type="entry name" value="LPMO_AA10"/>
    <property type="match status" value="1"/>
</dbReference>
<dbReference type="Pfam" id="PF18911">
    <property type="entry name" value="PKD_4"/>
    <property type="match status" value="1"/>
</dbReference>
<dbReference type="RefSeq" id="WP_290260605.1">
    <property type="nucleotide sequence ID" value="NZ_JAUFQG010000004.1"/>
</dbReference>
<dbReference type="Gene3D" id="2.70.50.50">
    <property type="entry name" value="chitin-binding protein cbp21"/>
    <property type="match status" value="1"/>
</dbReference>
<dbReference type="SUPFAM" id="SSF81296">
    <property type="entry name" value="E set domains"/>
    <property type="match status" value="1"/>
</dbReference>
<dbReference type="PROSITE" id="PS51173">
    <property type="entry name" value="CBM2"/>
    <property type="match status" value="1"/>
</dbReference>
<dbReference type="InterPro" id="IPR001919">
    <property type="entry name" value="CBD2"/>
</dbReference>
<dbReference type="PROSITE" id="PS50093">
    <property type="entry name" value="PKD"/>
    <property type="match status" value="1"/>
</dbReference>
<gene>
    <name evidence="5" type="ORF">ACFOX3_08590</name>
</gene>
<dbReference type="Pfam" id="PF03067">
    <property type="entry name" value="LPMO_10"/>
    <property type="match status" value="1"/>
</dbReference>
<dbReference type="Pfam" id="PF17963">
    <property type="entry name" value="Big_9"/>
    <property type="match status" value="1"/>
</dbReference>
<dbReference type="SMART" id="SM00089">
    <property type="entry name" value="PKD"/>
    <property type="match status" value="1"/>
</dbReference>
<protein>
    <submittedName>
        <fullName evidence="5">Lytic polysaccharide monooxygenase</fullName>
    </submittedName>
</protein>